<dbReference type="GO" id="GO:0003735">
    <property type="term" value="F:structural constituent of ribosome"/>
    <property type="evidence" value="ECO:0007669"/>
    <property type="project" value="InterPro"/>
</dbReference>
<evidence type="ECO:0000256" key="1">
    <source>
        <dbReference type="ARBA" id="ARBA00009254"/>
    </source>
</evidence>
<gene>
    <name evidence="5" type="primary">rpmC</name>
    <name evidence="6" type="ORF">UX06_C0002G0020</name>
</gene>
<dbReference type="InterPro" id="IPR036049">
    <property type="entry name" value="Ribosomal_uL29_sf"/>
</dbReference>
<evidence type="ECO:0000256" key="2">
    <source>
        <dbReference type="ARBA" id="ARBA00022980"/>
    </source>
</evidence>
<dbReference type="NCBIfam" id="TIGR00012">
    <property type="entry name" value="L29"/>
    <property type="match status" value="1"/>
</dbReference>
<dbReference type="GO" id="GO:0006412">
    <property type="term" value="P:translation"/>
    <property type="evidence" value="ECO:0007669"/>
    <property type="project" value="UniProtKB-UniRule"/>
</dbReference>
<dbReference type="Gene3D" id="1.10.287.310">
    <property type="match status" value="1"/>
</dbReference>
<sequence length="65" mass="7519">METKELSKKSIEELQEILNGKRGELGKFRFDIGFGKNKNIKLGSNLRKDIARILTIINQKENERS</sequence>
<evidence type="ECO:0000256" key="4">
    <source>
        <dbReference type="ARBA" id="ARBA00035204"/>
    </source>
</evidence>
<keyword evidence="3 5" id="KW-0687">Ribonucleoprotein</keyword>
<accession>A0A0G1MA83</accession>
<dbReference type="SUPFAM" id="SSF46561">
    <property type="entry name" value="Ribosomal protein L29 (L29p)"/>
    <property type="match status" value="1"/>
</dbReference>
<dbReference type="AlphaFoldDB" id="A0A0G1MA83"/>
<dbReference type="Proteomes" id="UP000034696">
    <property type="component" value="Unassembled WGS sequence"/>
</dbReference>
<comment type="similarity">
    <text evidence="1 5">Belongs to the universal ribosomal protein uL29 family.</text>
</comment>
<dbReference type="InterPro" id="IPR001854">
    <property type="entry name" value="Ribosomal_uL29"/>
</dbReference>
<comment type="caution">
    <text evidence="6">The sequence shown here is derived from an EMBL/GenBank/DDBJ whole genome shotgun (WGS) entry which is preliminary data.</text>
</comment>
<dbReference type="GO" id="GO:1990904">
    <property type="term" value="C:ribonucleoprotein complex"/>
    <property type="evidence" value="ECO:0007669"/>
    <property type="project" value="UniProtKB-KW"/>
</dbReference>
<evidence type="ECO:0000256" key="3">
    <source>
        <dbReference type="ARBA" id="ARBA00023274"/>
    </source>
</evidence>
<dbReference type="EMBL" id="LCKT01000002">
    <property type="protein sequence ID" value="KKU05194.1"/>
    <property type="molecule type" value="Genomic_DNA"/>
</dbReference>
<protein>
    <recommendedName>
        <fullName evidence="4 5">Large ribosomal subunit protein uL29</fullName>
    </recommendedName>
</protein>
<reference evidence="6 7" key="1">
    <citation type="journal article" date="2015" name="Nature">
        <title>rRNA introns, odd ribosomes, and small enigmatic genomes across a large radiation of phyla.</title>
        <authorList>
            <person name="Brown C.T."/>
            <person name="Hug L.A."/>
            <person name="Thomas B.C."/>
            <person name="Sharon I."/>
            <person name="Castelle C.J."/>
            <person name="Singh A."/>
            <person name="Wilkins M.J."/>
            <person name="Williams K.H."/>
            <person name="Banfield J.F."/>
        </authorList>
    </citation>
    <scope>NUCLEOTIDE SEQUENCE [LARGE SCALE GENOMIC DNA]</scope>
</reference>
<dbReference type="HAMAP" id="MF_00374">
    <property type="entry name" value="Ribosomal_uL29"/>
    <property type="match status" value="1"/>
</dbReference>
<evidence type="ECO:0000313" key="7">
    <source>
        <dbReference type="Proteomes" id="UP000034696"/>
    </source>
</evidence>
<keyword evidence="2 5" id="KW-0689">Ribosomal protein</keyword>
<dbReference type="Pfam" id="PF00831">
    <property type="entry name" value="Ribosomal_L29"/>
    <property type="match status" value="1"/>
</dbReference>
<evidence type="ECO:0000256" key="5">
    <source>
        <dbReference type="HAMAP-Rule" id="MF_00374"/>
    </source>
</evidence>
<organism evidence="6 7">
    <name type="scientific">Candidatus Giovannonibacteria bacterium GW2011_GWA2_45_21</name>
    <dbReference type="NCBI Taxonomy" id="1618649"/>
    <lineage>
        <taxon>Bacteria</taxon>
        <taxon>Candidatus Giovannoniibacteriota</taxon>
    </lineage>
</organism>
<evidence type="ECO:0000313" key="6">
    <source>
        <dbReference type="EMBL" id="KKU05194.1"/>
    </source>
</evidence>
<name>A0A0G1MA83_9BACT</name>
<proteinExistence type="inferred from homology"/>
<dbReference type="GO" id="GO:0005840">
    <property type="term" value="C:ribosome"/>
    <property type="evidence" value="ECO:0007669"/>
    <property type="project" value="UniProtKB-KW"/>
</dbReference>